<evidence type="ECO:0000259" key="1">
    <source>
        <dbReference type="Pfam" id="PF01872"/>
    </source>
</evidence>
<protein>
    <submittedName>
        <fullName evidence="2">RibD C-terminal domain-containing protein</fullName>
    </submittedName>
</protein>
<dbReference type="GO" id="GO:0009231">
    <property type="term" value="P:riboflavin biosynthetic process"/>
    <property type="evidence" value="ECO:0007669"/>
    <property type="project" value="InterPro"/>
</dbReference>
<feature type="domain" description="Bacterial bifunctional deaminase-reductase C-terminal" evidence="1">
    <location>
        <begin position="9"/>
        <end position="172"/>
    </location>
</feature>
<dbReference type="SMR" id="A0A1H6E5Z9"/>
<dbReference type="AlphaFoldDB" id="A0A1H6E5Z9"/>
<dbReference type="EMBL" id="FNVB01000009">
    <property type="protein sequence ID" value="SEG92404.1"/>
    <property type="molecule type" value="Genomic_DNA"/>
</dbReference>
<evidence type="ECO:0000313" key="2">
    <source>
        <dbReference type="EMBL" id="SEG92404.1"/>
    </source>
</evidence>
<evidence type="ECO:0000313" key="5">
    <source>
        <dbReference type="Proteomes" id="UP000236729"/>
    </source>
</evidence>
<keyword evidence="4" id="KW-1185">Reference proteome</keyword>
<proteinExistence type="predicted"/>
<accession>A0A1I1S390</accession>
<dbReference type="Pfam" id="PF01872">
    <property type="entry name" value="RibD_C"/>
    <property type="match status" value="1"/>
</dbReference>
<accession>A0A1H6E5Z9</accession>
<dbReference type="InterPro" id="IPR024072">
    <property type="entry name" value="DHFR-like_dom_sf"/>
</dbReference>
<dbReference type="EMBL" id="FOME01000004">
    <property type="protein sequence ID" value="SFD37420.1"/>
    <property type="molecule type" value="Genomic_DNA"/>
</dbReference>
<name>A0A1H6E5Z9_9PSEU</name>
<reference evidence="4 5" key="1">
    <citation type="submission" date="2016-10" db="EMBL/GenBank/DDBJ databases">
        <authorList>
            <person name="Varghese N."/>
            <person name="Submissions S."/>
        </authorList>
    </citation>
    <scope>NUCLEOTIDE SEQUENCE [LARGE SCALE GENOMIC DNA]</scope>
    <source>
        <strain evidence="5">ATCC 20501</strain>
        <strain evidence="3 4">CGMCC 4.3529</strain>
    </source>
</reference>
<evidence type="ECO:0000313" key="4">
    <source>
        <dbReference type="Proteomes" id="UP000199690"/>
    </source>
</evidence>
<dbReference type="Proteomes" id="UP000236729">
    <property type="component" value="Unassembled WGS sequence"/>
</dbReference>
<reference evidence="2" key="2">
    <citation type="submission" date="2016-10" db="EMBL/GenBank/DDBJ databases">
        <authorList>
            <person name="de Groot N.N."/>
        </authorList>
    </citation>
    <scope>NUCLEOTIDE SEQUENCE [LARGE SCALE GENOMIC DNA]</scope>
    <source>
        <strain evidence="2">ATCC 20501</strain>
    </source>
</reference>
<dbReference type="InterPro" id="IPR002734">
    <property type="entry name" value="RibDG_C"/>
</dbReference>
<dbReference type="RefSeq" id="WP_093351415.1">
    <property type="nucleotide sequence ID" value="NZ_FNVB01000009.1"/>
</dbReference>
<dbReference type="Gene3D" id="3.40.430.10">
    <property type="entry name" value="Dihydrofolate Reductase, subunit A"/>
    <property type="match status" value="1"/>
</dbReference>
<dbReference type="SUPFAM" id="SSF53597">
    <property type="entry name" value="Dihydrofolate reductase-like"/>
    <property type="match status" value="1"/>
</dbReference>
<evidence type="ECO:0000313" key="3">
    <source>
        <dbReference type="EMBL" id="SFD37420.1"/>
    </source>
</evidence>
<organism evidence="2 5">
    <name type="scientific">Saccharopolyspora kobensis</name>
    <dbReference type="NCBI Taxonomy" id="146035"/>
    <lineage>
        <taxon>Bacteria</taxon>
        <taxon>Bacillati</taxon>
        <taxon>Actinomycetota</taxon>
        <taxon>Actinomycetes</taxon>
        <taxon>Pseudonocardiales</taxon>
        <taxon>Pseudonocardiaceae</taxon>
        <taxon>Saccharopolyspora</taxon>
    </lineage>
</organism>
<dbReference type="Proteomes" id="UP000199690">
    <property type="component" value="Unassembled WGS sequence"/>
</dbReference>
<dbReference type="GO" id="GO:0008703">
    <property type="term" value="F:5-amino-6-(5-phosphoribosylamino)uracil reductase activity"/>
    <property type="evidence" value="ECO:0007669"/>
    <property type="project" value="InterPro"/>
</dbReference>
<gene>
    <name evidence="2" type="ORF">SAMN02982929_05551</name>
    <name evidence="3" type="ORF">SAMN05216506_10480</name>
</gene>
<sequence length="201" mass="21208">MGKVTTGSTTMSLDGYIAGPGESGFDLLFQWYGNSDVELPSASPDVPALRISAASAALVGPEWENTGALVVGRYLYDMTKAWGGRHPMNVTTVVLTHQRPDDRPADDEDFVFVTEGIEAAVARAKEIAGEKDVVVNGGQIARQCLEAGLLDEVGIELVPVVLGGGKTLFGELATAPAELEGPVVVVEGTGVTHLRYRVKRA</sequence>